<dbReference type="GO" id="GO:0042742">
    <property type="term" value="P:defense response to bacterium"/>
    <property type="evidence" value="ECO:0007669"/>
    <property type="project" value="UniProtKB-KW"/>
</dbReference>
<proteinExistence type="predicted"/>
<evidence type="ECO:0000256" key="1">
    <source>
        <dbReference type="ARBA" id="ARBA00022529"/>
    </source>
</evidence>
<dbReference type="GO" id="GO:0031640">
    <property type="term" value="P:killing of cells of another organism"/>
    <property type="evidence" value="ECO:0007669"/>
    <property type="project" value="UniProtKB-KW"/>
</dbReference>
<dbReference type="SUPFAM" id="SSF53955">
    <property type="entry name" value="Lysozyme-like"/>
    <property type="match status" value="1"/>
</dbReference>
<dbReference type="Gene3D" id="1.10.530.40">
    <property type="match status" value="1"/>
</dbReference>
<sequence>MRENPENKGFTNGKYYYYQTTNGNWDIGPGVDKAKQTDAFNKRAARGFTPTEMNAEVMQRAKDTFVQVDKALKTVTQFPDTVSPQIKEGLADIRYQTGPLVSNYPKLLKAVATGNVKDMANESKVYFWDNKKKAMSFDKKRFDTRMKENFHYRNGGHLSRKALRLLSKDFRTINHLA</sequence>
<dbReference type="InterPro" id="IPR023346">
    <property type="entry name" value="Lysozyme-like_dom_sf"/>
</dbReference>
<name>A0AA91TIR2_9BACT</name>
<evidence type="ECO:0000313" key="4">
    <source>
        <dbReference type="Proteomes" id="UP000215155"/>
    </source>
</evidence>
<accession>A0AA91TIR2</accession>
<dbReference type="EMBL" id="NMPZ01000015">
    <property type="protein sequence ID" value="OXL43625.1"/>
    <property type="molecule type" value="Genomic_DNA"/>
</dbReference>
<keyword evidence="1" id="KW-0929">Antimicrobial</keyword>
<dbReference type="GO" id="GO:0003796">
    <property type="term" value="F:lysozyme activity"/>
    <property type="evidence" value="ECO:0007669"/>
    <property type="project" value="InterPro"/>
</dbReference>
<evidence type="ECO:0000256" key="2">
    <source>
        <dbReference type="ARBA" id="ARBA00022638"/>
    </source>
</evidence>
<protein>
    <submittedName>
        <fullName evidence="3">Uncharacterized protein</fullName>
    </submittedName>
</protein>
<evidence type="ECO:0000313" key="3">
    <source>
        <dbReference type="EMBL" id="OXL43625.1"/>
    </source>
</evidence>
<organism evidence="3 4">
    <name type="scientific">Segatella copri</name>
    <dbReference type="NCBI Taxonomy" id="165179"/>
    <lineage>
        <taxon>Bacteria</taxon>
        <taxon>Pseudomonadati</taxon>
        <taxon>Bacteroidota</taxon>
        <taxon>Bacteroidia</taxon>
        <taxon>Bacteroidales</taxon>
        <taxon>Prevotellaceae</taxon>
        <taxon>Segatella</taxon>
    </lineage>
</organism>
<gene>
    <name evidence="3" type="ORF">CFT61_10190</name>
</gene>
<dbReference type="Proteomes" id="UP000215155">
    <property type="component" value="Unassembled WGS sequence"/>
</dbReference>
<reference evidence="3 4" key="1">
    <citation type="submission" date="2017-07" db="EMBL/GenBank/DDBJ databases">
        <title>Draft genome sequence of Prevotella copri isolated from the gut of healthy adult Indian.</title>
        <authorList>
            <person name="Das B."/>
            <person name="Bag S."/>
            <person name="Ghosh T.S."/>
        </authorList>
    </citation>
    <scope>NUCLEOTIDE SEQUENCE [LARGE SCALE GENOMIC DNA]</scope>
    <source>
        <strain evidence="3 4">Indica</strain>
    </source>
</reference>
<dbReference type="AlphaFoldDB" id="A0AA91TIR2"/>
<comment type="caution">
    <text evidence="3">The sequence shown here is derived from an EMBL/GenBank/DDBJ whole genome shotgun (WGS) entry which is preliminary data.</text>
</comment>
<dbReference type="InterPro" id="IPR023347">
    <property type="entry name" value="Lysozyme_dom_sf"/>
</dbReference>
<keyword evidence="2" id="KW-0081">Bacteriolytic enzyme</keyword>
<dbReference type="RefSeq" id="WP_089544319.1">
    <property type="nucleotide sequence ID" value="NZ_NMPZ01000015.1"/>
</dbReference>